<organism evidence="2 3">
    <name type="scientific">Idiomarina baltica</name>
    <dbReference type="NCBI Taxonomy" id="190892"/>
    <lineage>
        <taxon>Bacteria</taxon>
        <taxon>Pseudomonadati</taxon>
        <taxon>Pseudomonadota</taxon>
        <taxon>Gammaproteobacteria</taxon>
        <taxon>Alteromonadales</taxon>
        <taxon>Idiomarinaceae</taxon>
        <taxon>Idiomarina</taxon>
    </lineage>
</organism>
<reference evidence="2 3" key="1">
    <citation type="journal article" date="2018" name="Nat. Biotechnol.">
        <title>A standardized bacterial taxonomy based on genome phylogeny substantially revises the tree of life.</title>
        <authorList>
            <person name="Parks D.H."/>
            <person name="Chuvochina M."/>
            <person name="Waite D.W."/>
            <person name="Rinke C."/>
            <person name="Skarshewski A."/>
            <person name="Chaumeil P.A."/>
            <person name="Hugenholtz P."/>
        </authorList>
    </citation>
    <scope>NUCLEOTIDE SEQUENCE [LARGE SCALE GENOMIC DNA]</scope>
    <source>
        <strain evidence="2">UBA9360</strain>
    </source>
</reference>
<dbReference type="SUPFAM" id="SSF109604">
    <property type="entry name" value="HD-domain/PDEase-like"/>
    <property type="match status" value="1"/>
</dbReference>
<dbReference type="PANTHER" id="PTHR33525">
    <property type="match status" value="1"/>
</dbReference>
<name>A0A348WPM5_9GAMM</name>
<dbReference type="Gene3D" id="1.10.3210.10">
    <property type="entry name" value="Hypothetical protein af1432"/>
    <property type="match status" value="1"/>
</dbReference>
<dbReference type="STRING" id="314276.OS145_09985"/>
<evidence type="ECO:0000313" key="2">
    <source>
        <dbReference type="EMBL" id="HAR56487.1"/>
    </source>
</evidence>
<accession>A0A348WPM5</accession>
<dbReference type="PANTHER" id="PTHR33525:SF4">
    <property type="entry name" value="CYCLIC DI-GMP PHOSPHODIESTERASE CDGJ"/>
    <property type="match status" value="1"/>
</dbReference>
<gene>
    <name evidence="2" type="ORF">DCR58_06845</name>
</gene>
<protein>
    <submittedName>
        <fullName evidence="2">HDOD domain-containing protein</fullName>
    </submittedName>
</protein>
<dbReference type="InterPro" id="IPR013976">
    <property type="entry name" value="HDOD"/>
</dbReference>
<proteinExistence type="predicted"/>
<comment type="caution">
    <text evidence="2">The sequence shown here is derived from an EMBL/GenBank/DDBJ whole genome shotgun (WGS) entry which is preliminary data.</text>
</comment>
<feature type="domain" description="HDOD" evidence="1">
    <location>
        <begin position="18"/>
        <end position="210"/>
    </location>
</feature>
<dbReference type="PROSITE" id="PS51833">
    <property type="entry name" value="HDOD"/>
    <property type="match status" value="1"/>
</dbReference>
<dbReference type="Pfam" id="PF08668">
    <property type="entry name" value="HDOD"/>
    <property type="match status" value="1"/>
</dbReference>
<evidence type="ECO:0000313" key="3">
    <source>
        <dbReference type="Proteomes" id="UP000262878"/>
    </source>
</evidence>
<dbReference type="Proteomes" id="UP000262878">
    <property type="component" value="Unassembled WGS sequence"/>
</dbReference>
<dbReference type="AlphaFoldDB" id="A0A348WPM5"/>
<dbReference type="InterPro" id="IPR052340">
    <property type="entry name" value="RNase_Y/CdgJ"/>
</dbReference>
<dbReference type="EMBL" id="DMUP01000160">
    <property type="protein sequence ID" value="HAR56487.1"/>
    <property type="molecule type" value="Genomic_DNA"/>
</dbReference>
<sequence length="285" mass="32533">MPVALSSEQRQQIMRMTLPPRSETLAALKREVEQDEPSIEKMAELITKDISLSAQVLSVVNSSAYRPVHKVESIKHAVMILGINQLMPLIRAASLKASLISHGFLADYWRYNEWTAQACMVVARLLKRESLAHYAYQFGLFQGAGVPLLYLNFDGYDAFVKQSDRLGWREIAVKEEASLNVSHAVASAVLAQYWQLPATLVKMFYFYYEPDALTEFDGHKSTIDELMAIHRLARYAIDKQTRSIAGDRDWKVFRENVMMTFKLSERDVSRLVEDTVEKVFDLSSD</sequence>
<dbReference type="RefSeq" id="WP_006956462.1">
    <property type="nucleotide sequence ID" value="NZ_DBGH01000057.1"/>
</dbReference>
<evidence type="ECO:0000259" key="1">
    <source>
        <dbReference type="PROSITE" id="PS51833"/>
    </source>
</evidence>